<comment type="caution">
    <text evidence="1">The sequence shown here is derived from an EMBL/GenBank/DDBJ whole genome shotgun (WGS) entry which is preliminary data.</text>
</comment>
<keyword evidence="2" id="KW-1185">Reference proteome</keyword>
<reference evidence="1 2" key="1">
    <citation type="submission" date="2024-08" db="EMBL/GenBank/DDBJ databases">
        <authorList>
            <person name="Cucini C."/>
            <person name="Frati F."/>
        </authorList>
    </citation>
    <scope>NUCLEOTIDE SEQUENCE [LARGE SCALE GENOMIC DNA]</scope>
</reference>
<name>A0ABP1R9E1_9HEXA</name>
<evidence type="ECO:0000313" key="1">
    <source>
        <dbReference type="EMBL" id="CAL8120071.1"/>
    </source>
</evidence>
<evidence type="ECO:0000313" key="2">
    <source>
        <dbReference type="Proteomes" id="UP001642540"/>
    </source>
</evidence>
<accession>A0ABP1R9E1</accession>
<sequence length="111" mass="12820">MSGQGYSYHPLVDLNRTMEQERVDAGIYPEVLPFPFVVDTTKKRTGSRRSFPKIHLTSLLRKGSFLRKLLSRNKDFKEVLSIHLTASSSSPLSHSLRWWLDNKKHSKHELG</sequence>
<organism evidence="1 2">
    <name type="scientific">Orchesella dallaii</name>
    <dbReference type="NCBI Taxonomy" id="48710"/>
    <lineage>
        <taxon>Eukaryota</taxon>
        <taxon>Metazoa</taxon>
        <taxon>Ecdysozoa</taxon>
        <taxon>Arthropoda</taxon>
        <taxon>Hexapoda</taxon>
        <taxon>Collembola</taxon>
        <taxon>Entomobryomorpha</taxon>
        <taxon>Entomobryoidea</taxon>
        <taxon>Orchesellidae</taxon>
        <taxon>Orchesellinae</taxon>
        <taxon>Orchesella</taxon>
    </lineage>
</organism>
<dbReference type="Proteomes" id="UP001642540">
    <property type="component" value="Unassembled WGS sequence"/>
</dbReference>
<protein>
    <submittedName>
        <fullName evidence="1">Uncharacterized protein</fullName>
    </submittedName>
</protein>
<gene>
    <name evidence="1" type="ORF">ODALV1_LOCUS18838</name>
</gene>
<dbReference type="EMBL" id="CAXLJM020000062">
    <property type="protein sequence ID" value="CAL8120071.1"/>
    <property type="molecule type" value="Genomic_DNA"/>
</dbReference>
<proteinExistence type="predicted"/>